<gene>
    <name evidence="1" type="ORF">Rhe02_77860</name>
</gene>
<evidence type="ECO:0000313" key="2">
    <source>
        <dbReference type="Proteomes" id="UP000612899"/>
    </source>
</evidence>
<dbReference type="Proteomes" id="UP000612899">
    <property type="component" value="Unassembled WGS sequence"/>
</dbReference>
<proteinExistence type="predicted"/>
<keyword evidence="2" id="KW-1185">Reference proteome</keyword>
<sequence length="240" mass="24543">MLKCAVADDGLAEMHRQAEALSHVLQRAGAISVESAEGYDDTGEIRATVGPQGLPESVEVGYQWLRMIGSGAFGQAVTAAFASAAQSWAIAWADELQKSGLLQQLDDPPAASAPMPVDQIPHHVVRDPATVAGELLDALDTVDAATAALAQPVQGIGSAAMGKLTLTVSREGAVACAADAGWVSGQGAGQLTAALRQVLAEALAQLHATTAETDPAAQLRRLDAVQAEAIALLKGETHVG</sequence>
<dbReference type="AlphaFoldDB" id="A0A8J3QF44"/>
<dbReference type="EMBL" id="BONY01000074">
    <property type="protein sequence ID" value="GIH09719.1"/>
    <property type="molecule type" value="Genomic_DNA"/>
</dbReference>
<comment type="caution">
    <text evidence="1">The sequence shown here is derived from an EMBL/GenBank/DDBJ whole genome shotgun (WGS) entry which is preliminary data.</text>
</comment>
<evidence type="ECO:0000313" key="1">
    <source>
        <dbReference type="EMBL" id="GIH09719.1"/>
    </source>
</evidence>
<protein>
    <recommendedName>
        <fullName evidence="3">YbaB/EbfC DNA-binding family protein</fullName>
    </recommendedName>
</protein>
<accession>A0A8J3QF44</accession>
<evidence type="ECO:0008006" key="3">
    <source>
        <dbReference type="Google" id="ProtNLM"/>
    </source>
</evidence>
<reference evidence="1" key="1">
    <citation type="submission" date="2021-01" db="EMBL/GenBank/DDBJ databases">
        <title>Whole genome shotgun sequence of Rhizocola hellebori NBRC 109834.</title>
        <authorList>
            <person name="Komaki H."/>
            <person name="Tamura T."/>
        </authorList>
    </citation>
    <scope>NUCLEOTIDE SEQUENCE</scope>
    <source>
        <strain evidence="1">NBRC 109834</strain>
    </source>
</reference>
<organism evidence="1 2">
    <name type="scientific">Rhizocola hellebori</name>
    <dbReference type="NCBI Taxonomy" id="1392758"/>
    <lineage>
        <taxon>Bacteria</taxon>
        <taxon>Bacillati</taxon>
        <taxon>Actinomycetota</taxon>
        <taxon>Actinomycetes</taxon>
        <taxon>Micromonosporales</taxon>
        <taxon>Micromonosporaceae</taxon>
        <taxon>Rhizocola</taxon>
    </lineage>
</organism>
<name>A0A8J3QF44_9ACTN</name>